<keyword evidence="1" id="KW-0614">Plasmid</keyword>
<accession>A0A2Z2PLQ5</accession>
<dbReference type="EMBL" id="KY000042">
    <property type="protein sequence ID" value="ASK43797.1"/>
    <property type="molecule type" value="Genomic_DNA"/>
</dbReference>
<dbReference type="EMBL" id="KY000047">
    <property type="protein sequence ID" value="ASK44630.1"/>
    <property type="molecule type" value="Genomic_DNA"/>
</dbReference>
<organism evidence="1">
    <name type="scientific">Agrobacterium tumefaciens</name>
    <dbReference type="NCBI Taxonomy" id="358"/>
    <lineage>
        <taxon>Bacteria</taxon>
        <taxon>Pseudomonadati</taxon>
        <taxon>Pseudomonadota</taxon>
        <taxon>Alphaproteobacteria</taxon>
        <taxon>Hyphomicrobiales</taxon>
        <taxon>Rhizobiaceae</taxon>
        <taxon>Rhizobium/Agrobacterium group</taxon>
        <taxon>Agrobacterium</taxon>
        <taxon>Agrobacterium tumefaciens complex</taxon>
    </lineage>
</organism>
<dbReference type="AlphaFoldDB" id="A0A2Z2PLQ5"/>
<evidence type="ECO:0000313" key="3">
    <source>
        <dbReference type="EMBL" id="ASK45192.1"/>
    </source>
</evidence>
<geneLocation type="plasmid" evidence="2">
    <name>pTi_CFBP2516</name>
</geneLocation>
<dbReference type="EMBL" id="KY000050">
    <property type="protein sequence ID" value="ASK45192.1"/>
    <property type="molecule type" value="Genomic_DNA"/>
</dbReference>
<evidence type="ECO:0000313" key="1">
    <source>
        <dbReference type="EMBL" id="ASK43797.1"/>
    </source>
</evidence>
<accession>A0A2Z2PQJ2</accession>
<proteinExistence type="predicted"/>
<geneLocation type="plasmid" evidence="3">
    <name>pTi_CFBP4442</name>
</geneLocation>
<evidence type="ECO:0000313" key="2">
    <source>
        <dbReference type="EMBL" id="ASK44630.1"/>
    </source>
</evidence>
<name>A0A2Z2PLQ5_AGRTU</name>
<reference evidence="1" key="1">
    <citation type="submission" date="2016-10" db="EMBL/GenBank/DDBJ databases">
        <title>Agrobacterium Ti plasmids: Classification based on T-DNA and Vir regions organization.</title>
        <authorList>
            <person name="Nabi N."/>
            <person name="Vial L."/>
            <person name="Ben Hafsa A."/>
            <person name="Chapulliot D."/>
            <person name="Berard A."/>
            <person name="Chauveau A."/>
            <person name="Le Paslier M.-C."/>
            <person name="Harzallah Skhiri F."/>
            <person name="Brunel D."/>
            <person name="Nesme X."/>
            <person name="Chaouachi M."/>
        </authorList>
    </citation>
    <scope>NUCLEOTIDE SEQUENCE</scope>
    <source>
        <strain evidence="1">CFBP1904</strain>
        <strain evidence="2">CFBP2516</strain>
        <strain evidence="3">CFBP4442</strain>
        <plasmid evidence="1">pTi_CFBP1904</plasmid>
        <plasmid evidence="2">pTi_CFBP2516</plasmid>
        <plasmid evidence="3">pTi_CFBP4442</plasmid>
    </source>
</reference>
<sequence>MVMIRETMWAIVFGHRKLASSRAKRRHKPQFCDEPGRHATCLSAIIGLWWMLFDNVAIRITSISSKPALCHSHVNYRKKRPYAHPIVK</sequence>
<geneLocation type="plasmid" evidence="1">
    <name>pTi_CFBP1904</name>
</geneLocation>
<protein>
    <submittedName>
        <fullName evidence="1">Uncharacterized protein</fullName>
    </submittedName>
</protein>